<protein>
    <submittedName>
        <fullName evidence="1">Uncharacterized protein</fullName>
    </submittedName>
</protein>
<comment type="caution">
    <text evidence="1">The sequence shown here is derived from an EMBL/GenBank/DDBJ whole genome shotgun (WGS) entry which is preliminary data.</text>
</comment>
<sequence>MHDLRTGEENLLLMTDLLHLPKAEGKPAARCARAALSLQRIIAFARSVIALISANYLPECTSCG</sequence>
<dbReference type="Proteomes" id="UP000534286">
    <property type="component" value="Unassembled WGS sequence"/>
</dbReference>
<keyword evidence="2" id="KW-1185">Reference proteome</keyword>
<evidence type="ECO:0000313" key="2">
    <source>
        <dbReference type="Proteomes" id="UP000534286"/>
    </source>
</evidence>
<dbReference type="AlphaFoldDB" id="A0A7W7RTF6"/>
<reference evidence="1 2" key="1">
    <citation type="submission" date="2020-08" db="EMBL/GenBank/DDBJ databases">
        <title>Sequencing the genomes of 1000 actinobacteria strains.</title>
        <authorList>
            <person name="Klenk H.-P."/>
        </authorList>
    </citation>
    <scope>NUCLEOTIDE SEQUENCE [LARGE SCALE GENOMIC DNA]</scope>
    <source>
        <strain evidence="1 2">DSM 43023</strain>
    </source>
</reference>
<name>A0A7W7RTF6_9ACTN</name>
<accession>A0A7W7RTF6</accession>
<gene>
    <name evidence="1" type="ORF">FHR32_002189</name>
</gene>
<dbReference type="EMBL" id="JACHJU010000001">
    <property type="protein sequence ID" value="MBB4937884.1"/>
    <property type="molecule type" value="Genomic_DNA"/>
</dbReference>
<dbReference type="RefSeq" id="WP_184754178.1">
    <property type="nucleotide sequence ID" value="NZ_BAABEK010000039.1"/>
</dbReference>
<evidence type="ECO:0000313" key="1">
    <source>
        <dbReference type="EMBL" id="MBB4937884.1"/>
    </source>
</evidence>
<proteinExistence type="predicted"/>
<organism evidence="1 2">
    <name type="scientific">Streptosporangium album</name>
    <dbReference type="NCBI Taxonomy" id="47479"/>
    <lineage>
        <taxon>Bacteria</taxon>
        <taxon>Bacillati</taxon>
        <taxon>Actinomycetota</taxon>
        <taxon>Actinomycetes</taxon>
        <taxon>Streptosporangiales</taxon>
        <taxon>Streptosporangiaceae</taxon>
        <taxon>Streptosporangium</taxon>
    </lineage>
</organism>